<reference evidence="1" key="1">
    <citation type="submission" date="2020-08" db="EMBL/GenBank/DDBJ databases">
        <title>Multicomponent nature underlies the extraordinary mechanical properties of spider dragline silk.</title>
        <authorList>
            <person name="Kono N."/>
            <person name="Nakamura H."/>
            <person name="Mori M."/>
            <person name="Yoshida Y."/>
            <person name="Ohtoshi R."/>
            <person name="Malay A.D."/>
            <person name="Moran D.A.P."/>
            <person name="Tomita M."/>
            <person name="Numata K."/>
            <person name="Arakawa K."/>
        </authorList>
    </citation>
    <scope>NUCLEOTIDE SEQUENCE</scope>
</reference>
<protein>
    <submittedName>
        <fullName evidence="1">Uncharacterized protein</fullName>
    </submittedName>
</protein>
<accession>A0A8X6YPJ1</accession>
<evidence type="ECO:0000313" key="1">
    <source>
        <dbReference type="EMBL" id="GFY75687.1"/>
    </source>
</evidence>
<keyword evidence="2" id="KW-1185">Reference proteome</keyword>
<gene>
    <name evidence="1" type="ORF">TNIN_279101</name>
</gene>
<name>A0A8X6YPJ1_9ARAC</name>
<evidence type="ECO:0000313" key="2">
    <source>
        <dbReference type="Proteomes" id="UP000886998"/>
    </source>
</evidence>
<proteinExistence type="predicted"/>
<comment type="caution">
    <text evidence="1">The sequence shown here is derived from an EMBL/GenBank/DDBJ whole genome shotgun (WGS) entry which is preliminary data.</text>
</comment>
<dbReference type="Proteomes" id="UP000886998">
    <property type="component" value="Unassembled WGS sequence"/>
</dbReference>
<dbReference type="EMBL" id="BMAV01021563">
    <property type="protein sequence ID" value="GFY75687.1"/>
    <property type="molecule type" value="Genomic_DNA"/>
</dbReference>
<organism evidence="1 2">
    <name type="scientific">Trichonephila inaurata madagascariensis</name>
    <dbReference type="NCBI Taxonomy" id="2747483"/>
    <lineage>
        <taxon>Eukaryota</taxon>
        <taxon>Metazoa</taxon>
        <taxon>Ecdysozoa</taxon>
        <taxon>Arthropoda</taxon>
        <taxon>Chelicerata</taxon>
        <taxon>Arachnida</taxon>
        <taxon>Araneae</taxon>
        <taxon>Araneomorphae</taxon>
        <taxon>Entelegynae</taxon>
        <taxon>Araneoidea</taxon>
        <taxon>Nephilidae</taxon>
        <taxon>Trichonephila</taxon>
        <taxon>Trichonephila inaurata</taxon>
    </lineage>
</organism>
<sequence>MQTKAVFEQSDATTIRLHKIPRKFGISNDRLYPGADGREASTIRRAPLLTSETPSLSFPSTILELRKPEIAVFSMNIFPGSRRPLGIEQTS</sequence>
<dbReference type="AlphaFoldDB" id="A0A8X6YPJ1"/>